<dbReference type="GeneID" id="6103058"/>
<sequence>MLVTKVEQSEVRQVVDAFKSEGTFDKLRRKIFTSIAATDRYQRVALNAEEIVDDLLKTSASNLTKNNALDILRKKLFALNSTQYGIMITEGLDAGETLCSLLEEIGRYVDSFLGLTKKELLENVQSRQPVEDHEVCDMEIDSDSEQSPQTSSTKETPLSDIALPPTTYPNPNLSSTVSFPHAEHVKVPSVRNTISSYGNCNSTASTAYAESTNEIITAKSKSMLKHSEDGNIEASFTSYQAQKIVTKKFYSNAREAVASKQYMASAVQYRTRRRGKACNGDFVYY</sequence>
<dbReference type="RefSeq" id="XP_042929352.1">
    <property type="nucleotide sequence ID" value="XM_043073418.1"/>
</dbReference>
<feature type="region of interest" description="Disordered" evidence="1">
    <location>
        <begin position="138"/>
        <end position="175"/>
    </location>
</feature>
<keyword evidence="5" id="KW-1185">Reference proteome</keyword>
<accession>A0A4E9ER25</accession>
<dbReference type="OrthoDB" id="5820451at2759"/>
<reference evidence="3" key="2">
    <citation type="submission" date="2012-12" db="EMBL/GenBank/DDBJ databases">
        <authorList>
            <person name="Gao Y.W."/>
            <person name="Fan S.T."/>
            <person name="Sun H.T."/>
            <person name="Wang Z."/>
            <person name="Gao X.L."/>
            <person name="Li Y.G."/>
            <person name="Wang T.C."/>
            <person name="Zhang K."/>
            <person name="Xu W.W."/>
            <person name="Yu Z.J."/>
            <person name="Xia X.Z."/>
        </authorList>
    </citation>
    <scope>NUCLEOTIDE SEQUENCE</scope>
    <source>
        <strain evidence="3">FR3</strain>
    </source>
</reference>
<dbReference type="WBParaSite" id="Bm10916.1">
    <property type="protein sequence ID" value="Bm10916.1"/>
    <property type="gene ID" value="WBGene00231177"/>
</dbReference>
<reference evidence="6" key="4">
    <citation type="submission" date="2022-04" db="UniProtKB">
        <authorList>
            <consortium name="WormBaseParasite"/>
        </authorList>
    </citation>
    <scope>IDENTIFICATION</scope>
</reference>
<dbReference type="Pfam" id="PF05205">
    <property type="entry name" value="COMPASS-Shg1"/>
    <property type="match status" value="1"/>
</dbReference>
<evidence type="ECO:0000313" key="5">
    <source>
        <dbReference type="Proteomes" id="UP000006672"/>
    </source>
</evidence>
<dbReference type="AlphaFoldDB" id="A0A0H5SBM5"/>
<dbReference type="KEGG" id="bmy:BM_BM10916"/>
<organism evidence="3">
    <name type="scientific">Brugia malayi</name>
    <name type="common">Filarial nematode worm</name>
    <dbReference type="NCBI Taxonomy" id="6279"/>
    <lineage>
        <taxon>Eukaryota</taxon>
        <taxon>Metazoa</taxon>
        <taxon>Ecdysozoa</taxon>
        <taxon>Nematoda</taxon>
        <taxon>Chromadorea</taxon>
        <taxon>Rhabditida</taxon>
        <taxon>Spirurina</taxon>
        <taxon>Spiruromorpha</taxon>
        <taxon>Filarioidea</taxon>
        <taxon>Onchocercidae</taxon>
        <taxon>Brugia</taxon>
    </lineage>
</organism>
<evidence type="ECO:0000256" key="1">
    <source>
        <dbReference type="SAM" id="MobiDB-lite"/>
    </source>
</evidence>
<dbReference type="WormBase" id="Bm10916">
    <property type="protein sequence ID" value="BM38420"/>
    <property type="gene ID" value="WBGene00231177"/>
</dbReference>
<dbReference type="CTD" id="6103058"/>
<proteinExistence type="predicted"/>
<accession>A0A0K0IPZ6</accession>
<evidence type="ECO:0000313" key="7">
    <source>
        <dbReference type="WormBase" id="Bm10916"/>
    </source>
</evidence>
<feature type="compositionally biased region" description="Polar residues" evidence="1">
    <location>
        <begin position="145"/>
        <end position="156"/>
    </location>
</feature>
<gene>
    <name evidence="3 7" type="ORF">Bm10916</name>
    <name evidence="4" type="ORF">BM_BM10916</name>
    <name evidence="3" type="ORF">BM_Bm10916</name>
</gene>
<accession>A0A0H5SBM5</accession>
<reference evidence="3 5" key="1">
    <citation type="journal article" date="2007" name="Science">
        <title>Draft genome of the filarial nematode parasite Brugia malayi.</title>
        <authorList>
            <person name="Ghedin E."/>
            <person name="Wang S."/>
            <person name="Spiro D."/>
            <person name="Caler E."/>
            <person name="Zhao Q."/>
            <person name="Crabtree J."/>
            <person name="Allen J.E."/>
            <person name="Delcher A.L."/>
            <person name="Guiliano D.B."/>
            <person name="Miranda-Saavedra D."/>
            <person name="Angiuoli S.V."/>
            <person name="Creasy T."/>
            <person name="Amedeo P."/>
            <person name="Haas B."/>
            <person name="El-Sayed N.M."/>
            <person name="Wortman J.R."/>
            <person name="Feldblyum T."/>
            <person name="Tallon L."/>
            <person name="Schatz M."/>
            <person name="Shumway M."/>
            <person name="Koo H."/>
            <person name="Salzberg S.L."/>
            <person name="Schobel S."/>
            <person name="Pertea M."/>
            <person name="Pop M."/>
            <person name="White O."/>
            <person name="Barton G.J."/>
            <person name="Carlow C.K."/>
            <person name="Crawford M.J."/>
            <person name="Daub J."/>
            <person name="Dimmic M.W."/>
            <person name="Estes C.F."/>
            <person name="Foster J.M."/>
            <person name="Ganatra M."/>
            <person name="Gregory W.F."/>
            <person name="Johnson N.M."/>
            <person name="Jin J."/>
            <person name="Komuniecki R."/>
            <person name="Korf I."/>
            <person name="Kumar S."/>
            <person name="Laney S."/>
            <person name="Li B.W."/>
            <person name="Li W."/>
            <person name="Lindblom T.H."/>
            <person name="Lustigman S."/>
            <person name="Ma D."/>
            <person name="Maina C.V."/>
            <person name="Martin D.M."/>
            <person name="McCarter J.P."/>
            <person name="McReynolds L."/>
            <person name="Mitreva M."/>
            <person name="Nutman T.B."/>
            <person name="Parkinson J."/>
            <person name="Peregrin-Alvarez J.M."/>
            <person name="Poole C."/>
            <person name="Ren Q."/>
            <person name="Saunders L."/>
            <person name="Sluder A.E."/>
            <person name="Smith K."/>
            <person name="Stanke M."/>
            <person name="Unnasch T.R."/>
            <person name="Ware J."/>
            <person name="Wei A.D."/>
            <person name="Weil G."/>
            <person name="Williams D.J."/>
            <person name="Zhang Y."/>
            <person name="Williams S.A."/>
            <person name="Fraser-Liggett C."/>
            <person name="Slatko B."/>
            <person name="Blaxter M.L."/>
            <person name="Scott A.L."/>
        </authorList>
    </citation>
    <scope>NUCLEOTIDE SEQUENCE</scope>
    <source>
        <strain evidence="3 5">FR3</strain>
    </source>
</reference>
<evidence type="ECO:0000313" key="6">
    <source>
        <dbReference type="WBParaSite" id="Bm10916.1"/>
    </source>
</evidence>
<dbReference type="InterPro" id="IPR055264">
    <property type="entry name" value="BOD1/SHG1_dom"/>
</dbReference>
<dbReference type="EMBL" id="LN857014">
    <property type="protein sequence ID" value="CRZ25967.1"/>
    <property type="molecule type" value="Genomic_DNA"/>
</dbReference>
<dbReference type="EMBL" id="CAAKNF010000196">
    <property type="protein sequence ID" value="VIO86234.1"/>
    <property type="molecule type" value="Genomic_DNA"/>
</dbReference>
<name>A0A0H5SBM5_BRUMA</name>
<evidence type="ECO:0000313" key="3">
    <source>
        <dbReference type="EMBL" id="CRZ25967.1"/>
    </source>
</evidence>
<feature type="domain" description="BOD1/SHG1" evidence="2">
    <location>
        <begin position="14"/>
        <end position="75"/>
    </location>
</feature>
<evidence type="ECO:0000259" key="2">
    <source>
        <dbReference type="Pfam" id="PF05205"/>
    </source>
</evidence>
<dbReference type="Proteomes" id="UP000006672">
    <property type="component" value="Unassembled WGS sequence"/>
</dbReference>
<evidence type="ECO:0000313" key="4">
    <source>
        <dbReference type="EMBL" id="VIO86234.1"/>
    </source>
</evidence>
<protein>
    <submittedName>
        <fullName evidence="3 6">Bm10916</fullName>
    </submittedName>
</protein>
<reference evidence="4" key="3">
    <citation type="submission" date="2019-04" db="EMBL/GenBank/DDBJ databases">
        <authorList>
            <person name="Howe K."/>
            <person name="Paulini M."/>
            <person name="Williams G."/>
        </authorList>
    </citation>
    <scope>NUCLEOTIDE SEQUENCE [LARGE SCALE GENOMIC DNA]</scope>
    <source>
        <strain evidence="4">FR3</strain>
    </source>
</reference>